<keyword evidence="2" id="KW-0812">Transmembrane</keyword>
<proteinExistence type="predicted"/>
<feature type="region of interest" description="Disordered" evidence="1">
    <location>
        <begin position="458"/>
        <end position="489"/>
    </location>
</feature>
<keyword evidence="2" id="KW-0472">Membrane</keyword>
<reference evidence="4" key="1">
    <citation type="journal article" date="2019" name="Int. J. Syst. Evol. Microbiol.">
        <title>The Global Catalogue of Microorganisms (GCM) 10K type strain sequencing project: providing services to taxonomists for standard genome sequencing and annotation.</title>
        <authorList>
            <consortium name="The Broad Institute Genomics Platform"/>
            <consortium name="The Broad Institute Genome Sequencing Center for Infectious Disease"/>
            <person name="Wu L."/>
            <person name="Ma J."/>
        </authorList>
    </citation>
    <scope>NUCLEOTIDE SEQUENCE [LARGE SCALE GENOMIC DNA]</scope>
    <source>
        <strain evidence="4">JCM 19129</strain>
    </source>
</reference>
<accession>A0ABP9FUI9</accession>
<sequence>MSERRVIRNIPAHQVSAQGDLRPTCRERGASTIEYVAMTVLTGILVLALIAVPAAPQLRGTISDLICEITSYLPGGGGGECGGDLLTEEDFQTRCTISSTSQNAGSTVDIAWVSLGGDAGLSWKEYSDGEFHVTIMDGYSAGANVNTGVTWGENVTVGGASANAGIELGYGNGDTWVFDDREEAQAFVDDMQGYVDSNWNYVPVLGPIFNSPPEPPGEPNVTHHQFSLEGDVGGNASLRPGFQSDKDEDGNRQHSGSFSHDWLPSISGSASLNGNVNVATTHGEDPADTTRAYTFTGNFSAQAGGGVYEWDFDPQYQVEQSFTVVEDANGEIIGLTFTAGTVTGTSGDYTSEVYSTSIDIESDAQREVVMDWMSDPVGGLPAGVLPNAQGITEPPEDLSGSAQYYPTPDGSQSLNPLEQLMYERGVTTHDVHSGVSEDGGFGFRAKILGVGGGYGRNTGSSEETLEESNYLAPPDYPGGSREFQPNPNC</sequence>
<dbReference type="RefSeq" id="WP_345476989.1">
    <property type="nucleotide sequence ID" value="NZ_BAABLW010000005.1"/>
</dbReference>
<keyword evidence="2" id="KW-1133">Transmembrane helix</keyword>
<protein>
    <submittedName>
        <fullName evidence="3">Uncharacterized protein</fullName>
    </submittedName>
</protein>
<comment type="caution">
    <text evidence="3">The sequence shown here is derived from an EMBL/GenBank/DDBJ whole genome shotgun (WGS) entry which is preliminary data.</text>
</comment>
<evidence type="ECO:0000256" key="2">
    <source>
        <dbReference type="SAM" id="Phobius"/>
    </source>
</evidence>
<feature type="transmembrane region" description="Helical" evidence="2">
    <location>
        <begin position="35"/>
        <end position="55"/>
    </location>
</feature>
<name>A0ABP9FUI9_9MICC</name>
<evidence type="ECO:0000313" key="3">
    <source>
        <dbReference type="EMBL" id="GAA4916786.1"/>
    </source>
</evidence>
<organism evidence="3 4">
    <name type="scientific">Nesterenkonia rhizosphaerae</name>
    <dbReference type="NCBI Taxonomy" id="1348272"/>
    <lineage>
        <taxon>Bacteria</taxon>
        <taxon>Bacillati</taxon>
        <taxon>Actinomycetota</taxon>
        <taxon>Actinomycetes</taxon>
        <taxon>Micrococcales</taxon>
        <taxon>Micrococcaceae</taxon>
        <taxon>Nesterenkonia</taxon>
    </lineage>
</organism>
<gene>
    <name evidence="3" type="ORF">GCM10025790_10190</name>
</gene>
<dbReference type="EMBL" id="BAABLW010000005">
    <property type="protein sequence ID" value="GAA4916786.1"/>
    <property type="molecule type" value="Genomic_DNA"/>
</dbReference>
<dbReference type="Proteomes" id="UP001500368">
    <property type="component" value="Unassembled WGS sequence"/>
</dbReference>
<evidence type="ECO:0000256" key="1">
    <source>
        <dbReference type="SAM" id="MobiDB-lite"/>
    </source>
</evidence>
<evidence type="ECO:0000313" key="4">
    <source>
        <dbReference type="Proteomes" id="UP001500368"/>
    </source>
</evidence>
<keyword evidence="4" id="KW-1185">Reference proteome</keyword>
<feature type="region of interest" description="Disordered" evidence="1">
    <location>
        <begin position="210"/>
        <end position="260"/>
    </location>
</feature>